<organism evidence="2 3">
    <name type="scientific">Colocasia esculenta</name>
    <name type="common">Wild taro</name>
    <name type="synonym">Arum esculentum</name>
    <dbReference type="NCBI Taxonomy" id="4460"/>
    <lineage>
        <taxon>Eukaryota</taxon>
        <taxon>Viridiplantae</taxon>
        <taxon>Streptophyta</taxon>
        <taxon>Embryophyta</taxon>
        <taxon>Tracheophyta</taxon>
        <taxon>Spermatophyta</taxon>
        <taxon>Magnoliopsida</taxon>
        <taxon>Liliopsida</taxon>
        <taxon>Araceae</taxon>
        <taxon>Aroideae</taxon>
        <taxon>Colocasieae</taxon>
        <taxon>Colocasia</taxon>
    </lineage>
</organism>
<dbReference type="EMBL" id="NMUH01004848">
    <property type="protein sequence ID" value="MQM11026.1"/>
    <property type="molecule type" value="Genomic_DNA"/>
</dbReference>
<protein>
    <submittedName>
        <fullName evidence="2">Uncharacterized protein</fullName>
    </submittedName>
</protein>
<reference evidence="2" key="1">
    <citation type="submission" date="2017-07" db="EMBL/GenBank/DDBJ databases">
        <title>Taro Niue Genome Assembly and Annotation.</title>
        <authorList>
            <person name="Atibalentja N."/>
            <person name="Keating K."/>
            <person name="Fields C.J."/>
        </authorList>
    </citation>
    <scope>NUCLEOTIDE SEQUENCE</scope>
    <source>
        <strain evidence="2">Niue_2</strain>
        <tissue evidence="2">Leaf</tissue>
    </source>
</reference>
<gene>
    <name evidence="2" type="ORF">Taro_043927</name>
</gene>
<name>A0A843WTA1_COLES</name>
<accession>A0A843WTA1</accession>
<keyword evidence="1" id="KW-0472">Membrane</keyword>
<comment type="caution">
    <text evidence="2">The sequence shown here is derived from an EMBL/GenBank/DDBJ whole genome shotgun (WGS) entry which is preliminary data.</text>
</comment>
<feature type="non-terminal residue" evidence="2">
    <location>
        <position position="258"/>
    </location>
</feature>
<feature type="transmembrane region" description="Helical" evidence="1">
    <location>
        <begin position="119"/>
        <end position="141"/>
    </location>
</feature>
<keyword evidence="1" id="KW-0812">Transmembrane</keyword>
<sequence>FSSSVDSTGCSCRKVLTDRGLGVRETVSCQWLSTDDTGAVDRHSCPEVWLSGLFVSVDRGLSGCRQTSVYCVQAVIQLKKAGGHLNLQLSYEVSNGRLSNCVTSSNAITISRTIYRLRLGVFIFLVFSFIFICSFFIFFIVTITINCSLSLTLQVTGHNVIYHLVAHPLCSSEVIGATRREGSHLFFWNRDIKEQEEGGELTCVRHRPLGPTKATTEDGDHEEWNDDGCEDVVDETMKWRESVTTLFIPVRLYQSPSV</sequence>
<dbReference type="Proteomes" id="UP000652761">
    <property type="component" value="Unassembled WGS sequence"/>
</dbReference>
<dbReference type="AlphaFoldDB" id="A0A843WTA1"/>
<evidence type="ECO:0000256" key="1">
    <source>
        <dbReference type="SAM" id="Phobius"/>
    </source>
</evidence>
<evidence type="ECO:0000313" key="2">
    <source>
        <dbReference type="EMBL" id="MQM11026.1"/>
    </source>
</evidence>
<evidence type="ECO:0000313" key="3">
    <source>
        <dbReference type="Proteomes" id="UP000652761"/>
    </source>
</evidence>
<keyword evidence="3" id="KW-1185">Reference proteome</keyword>
<proteinExistence type="predicted"/>
<keyword evidence="1" id="KW-1133">Transmembrane helix</keyword>